<gene>
    <name evidence="2" type="ORF">CT0861_07512</name>
</gene>
<keyword evidence="3" id="KW-1185">Reference proteome</keyword>
<organism evidence="2 3">
    <name type="scientific">Colletotrichum tofieldiae</name>
    <dbReference type="NCBI Taxonomy" id="708197"/>
    <lineage>
        <taxon>Eukaryota</taxon>
        <taxon>Fungi</taxon>
        <taxon>Dikarya</taxon>
        <taxon>Ascomycota</taxon>
        <taxon>Pezizomycotina</taxon>
        <taxon>Sordariomycetes</taxon>
        <taxon>Hypocreomycetidae</taxon>
        <taxon>Glomerellales</taxon>
        <taxon>Glomerellaceae</taxon>
        <taxon>Colletotrichum</taxon>
        <taxon>Colletotrichum spaethianum species complex</taxon>
    </lineage>
</organism>
<keyword evidence="1" id="KW-0472">Membrane</keyword>
<dbReference type="InterPro" id="IPR053008">
    <property type="entry name" value="Phomopsin_biosynth_assoc"/>
</dbReference>
<protein>
    <submittedName>
        <fullName evidence="2">Uncharacterized protein</fullName>
    </submittedName>
</protein>
<keyword evidence="1" id="KW-0812">Transmembrane</keyword>
<evidence type="ECO:0000313" key="2">
    <source>
        <dbReference type="EMBL" id="KZL64631.1"/>
    </source>
</evidence>
<evidence type="ECO:0000313" key="3">
    <source>
        <dbReference type="Proteomes" id="UP000076552"/>
    </source>
</evidence>
<dbReference type="Proteomes" id="UP000076552">
    <property type="component" value="Unassembled WGS sequence"/>
</dbReference>
<comment type="caution">
    <text evidence="2">The sequence shown here is derived from an EMBL/GenBank/DDBJ whole genome shotgun (WGS) entry which is preliminary data.</text>
</comment>
<proteinExistence type="predicted"/>
<reference evidence="2 3" key="1">
    <citation type="submission" date="2015-06" db="EMBL/GenBank/DDBJ databases">
        <title>Survival trade-offs in plant roots during colonization by closely related pathogenic and mutualistic fungi.</title>
        <authorList>
            <person name="Hacquard S."/>
            <person name="Kracher B."/>
            <person name="Hiruma K."/>
            <person name="Weinman A."/>
            <person name="Muench P."/>
            <person name="Garrido Oter R."/>
            <person name="Ver Loren van Themaat E."/>
            <person name="Dallerey J.-F."/>
            <person name="Damm U."/>
            <person name="Henrissat B."/>
            <person name="Lespinet O."/>
            <person name="Thon M."/>
            <person name="Kemen E."/>
            <person name="McHardy A.C."/>
            <person name="Schulze-Lefert P."/>
            <person name="O'Connell R.J."/>
        </authorList>
    </citation>
    <scope>NUCLEOTIDE SEQUENCE [LARGE SCALE GENOMIC DNA]</scope>
    <source>
        <strain evidence="2 3">0861</strain>
    </source>
</reference>
<name>A0A166MGA0_9PEZI</name>
<feature type="transmembrane region" description="Helical" evidence="1">
    <location>
        <begin position="53"/>
        <end position="73"/>
    </location>
</feature>
<dbReference type="AlphaFoldDB" id="A0A166MGA0"/>
<dbReference type="PANTHER" id="PTHR35896">
    <property type="entry name" value="IG-LIKE DOMAIN-CONTAINING PROTEIN"/>
    <property type="match status" value="1"/>
</dbReference>
<evidence type="ECO:0000256" key="1">
    <source>
        <dbReference type="SAM" id="Phobius"/>
    </source>
</evidence>
<dbReference type="EMBL" id="LFIV01000264">
    <property type="protein sequence ID" value="KZL64631.1"/>
    <property type="molecule type" value="Genomic_DNA"/>
</dbReference>
<keyword evidence="1" id="KW-1133">Transmembrane helix</keyword>
<dbReference type="PANTHER" id="PTHR35896:SF3">
    <property type="entry name" value="MAJOR FACILITATOR SUPERFAMILY TRANSPORTER"/>
    <property type="match status" value="1"/>
</dbReference>
<accession>A0A166MGA0</accession>
<sequence length="256" mass="28563">MTTYNSSITTREKRPLAMPTLHRKVSEAREALIASKIQCASRSKLRCLVTSPYLLFSATIIIILGLYAIQLSARQNLWSLMPPVRIDGNKSMCGSSQEEARSMGCVFDVYVNEWLPGSCYDRAVAEVSESNSSDLYPAAAGRTTFPLFWDSAMTKPATLEDVMLAAFENVDNGFDIDFYTAWEFHRAHCLHLWRLTVSALQRLDRGEKTVGVYHKSASSQHAWHCNKFIVEGDARDPDKITSITPGIGKCVTLNSV</sequence>